<dbReference type="RefSeq" id="WP_120336428.1">
    <property type="nucleotide sequence ID" value="NZ_CP070350.1"/>
</dbReference>
<dbReference type="EMBL" id="MCAQ01000029">
    <property type="protein sequence ID" value="RKF31003.1"/>
    <property type="molecule type" value="Genomic_DNA"/>
</dbReference>
<dbReference type="Proteomes" id="UP000286402">
    <property type="component" value="Unassembled WGS sequence"/>
</dbReference>
<gene>
    <name evidence="1" type="ORF">BCY89_18965</name>
</gene>
<dbReference type="Pfam" id="PF17329">
    <property type="entry name" value="DUF5367"/>
    <property type="match status" value="1"/>
</dbReference>
<evidence type="ECO:0000313" key="2">
    <source>
        <dbReference type="Proteomes" id="UP000286402"/>
    </source>
</evidence>
<dbReference type="InterPro" id="IPR020509">
    <property type="entry name" value="Uncharacterised_YnzE"/>
</dbReference>
<comment type="caution">
    <text evidence="1">The sequence shown here is derived from an EMBL/GenBank/DDBJ whole genome shotgun (WGS) entry which is preliminary data.</text>
</comment>
<dbReference type="AlphaFoldDB" id="A0A420FDC5"/>
<sequence>MKKTFILPVLAIGFLIWFLATLAFRFAGQFFFITDSPVVLTSLYAAVIPALILIAVLTFKKFRLSGFENIVAGVLLVLPGMILDTFAIQFFEQIFPNMPSSRAATFGSWLMWAYSVVLLTSVVTGLRHNRMLGRD</sequence>
<proteinExistence type="predicted"/>
<evidence type="ECO:0000313" key="1">
    <source>
        <dbReference type="EMBL" id="RKF31003.1"/>
    </source>
</evidence>
<reference evidence="1 2" key="1">
    <citation type="submission" date="2016-07" db="EMBL/GenBank/DDBJ databases">
        <title>Genome analysis of Sphingobacterium siyangense T12B17.</title>
        <authorList>
            <person name="Xu D."/>
            <person name="Su Y."/>
            <person name="Zheng S."/>
        </authorList>
    </citation>
    <scope>NUCLEOTIDE SEQUENCE [LARGE SCALE GENOMIC DNA]</scope>
    <source>
        <strain evidence="1 2">T12B17</strain>
    </source>
</reference>
<name>A0A420FDC5_9SPHI</name>
<protein>
    <recommendedName>
        <fullName evidence="3">DUF5367 domain-containing protein</fullName>
    </recommendedName>
</protein>
<evidence type="ECO:0008006" key="3">
    <source>
        <dbReference type="Google" id="ProtNLM"/>
    </source>
</evidence>
<keyword evidence="2" id="KW-1185">Reference proteome</keyword>
<organism evidence="1 2">
    <name type="scientific">Sphingobacterium siyangense</name>
    <dbReference type="NCBI Taxonomy" id="459529"/>
    <lineage>
        <taxon>Bacteria</taxon>
        <taxon>Pseudomonadati</taxon>
        <taxon>Bacteroidota</taxon>
        <taxon>Sphingobacteriia</taxon>
        <taxon>Sphingobacteriales</taxon>
        <taxon>Sphingobacteriaceae</taxon>
        <taxon>Sphingobacterium</taxon>
    </lineage>
</organism>
<accession>A0A420FDC5</accession>